<evidence type="ECO:0000256" key="6">
    <source>
        <dbReference type="ARBA" id="ARBA00023242"/>
    </source>
</evidence>
<dbReference type="AlphaFoldDB" id="A0AAE9WD00"/>
<name>A0AAE9WD00_9SCHI</name>
<dbReference type="GO" id="GO:0000290">
    <property type="term" value="P:deadenylation-dependent decapping of nuclear-transcribed mRNA"/>
    <property type="evidence" value="ECO:0007669"/>
    <property type="project" value="InterPro"/>
</dbReference>
<feature type="binding site" evidence="11">
    <location>
        <begin position="235"/>
        <end position="246"/>
    </location>
    <ligand>
        <name>substrate</name>
    </ligand>
</feature>
<dbReference type="PANTHER" id="PTHR12978:SF0">
    <property type="entry name" value="M7GPPPX DIPHOSPHATASE"/>
    <property type="match status" value="1"/>
</dbReference>
<reference evidence="12 13" key="1">
    <citation type="journal article" date="2023" name="G3 (Bethesda)">
        <title>A high-quality reference genome for the fission yeast Schizosaccharomyces osmophilus.</title>
        <authorList>
            <person name="Jia G.S."/>
            <person name="Zhang W.C."/>
            <person name="Liang Y."/>
            <person name="Liu X.H."/>
            <person name="Rhind N."/>
            <person name="Pidoux A."/>
            <person name="Brysch-Herzberg M."/>
            <person name="Du L.L."/>
        </authorList>
    </citation>
    <scope>NUCLEOTIDE SEQUENCE [LARGE SCALE GENOMIC DNA]</scope>
    <source>
        <strain evidence="12 13">CBS 15793</strain>
    </source>
</reference>
<dbReference type="FunFam" id="3.30.428.10:FF:000006">
    <property type="entry name" value="m7GpppX diphosphatase"/>
    <property type="match status" value="1"/>
</dbReference>
<proteinExistence type="inferred from homology"/>
<evidence type="ECO:0000256" key="11">
    <source>
        <dbReference type="PIRSR" id="PIRSR028973-2"/>
    </source>
</evidence>
<evidence type="ECO:0000256" key="3">
    <source>
        <dbReference type="ARBA" id="ARBA00012520"/>
    </source>
</evidence>
<comment type="catalytic activity">
    <reaction evidence="9">
        <text>a 5'-end (N(7)-methyl 5'-triphosphoguanosine)-ribonucleoside in mRNA + H2O = N(7)-methyl-GMP + a 5'-end diphospho-ribonucleoside in mRNA + 2 H(+)</text>
        <dbReference type="Rhea" id="RHEA:65388"/>
        <dbReference type="Rhea" id="RHEA-COMP:17165"/>
        <dbReference type="Rhea" id="RHEA-COMP:17167"/>
        <dbReference type="ChEBI" id="CHEBI:15377"/>
        <dbReference type="ChEBI" id="CHEBI:15378"/>
        <dbReference type="ChEBI" id="CHEBI:58285"/>
        <dbReference type="ChEBI" id="CHEBI:156461"/>
        <dbReference type="ChEBI" id="CHEBI:167616"/>
        <dbReference type="EC" id="3.6.1.59"/>
    </reaction>
</comment>
<keyword evidence="6" id="KW-0539">Nucleus</keyword>
<dbReference type="EC" id="3.6.1.59" evidence="3"/>
<feature type="binding site" evidence="11">
    <location>
        <position position="174"/>
    </location>
    <ligand>
        <name>substrate</name>
    </ligand>
</feature>
<evidence type="ECO:0000256" key="2">
    <source>
        <dbReference type="ARBA" id="ARBA00010208"/>
    </source>
</evidence>
<feature type="binding site" evidence="11">
    <location>
        <position position="142"/>
    </location>
    <ligand>
        <name>substrate</name>
    </ligand>
</feature>
<protein>
    <recommendedName>
        <fullName evidence="4">m7GpppX diphosphatase</fullName>
        <ecNumber evidence="3">3.6.1.59</ecNumber>
    </recommendedName>
    <alternativeName>
        <fullName evidence="8">Decapping scavenger enzyme</fullName>
    </alternativeName>
    <alternativeName>
        <fullName evidence="7">Scavenger mRNA-decapping enzyme DcpS</fullName>
    </alternativeName>
</protein>
<evidence type="ECO:0000256" key="7">
    <source>
        <dbReference type="ARBA" id="ARBA00029885"/>
    </source>
</evidence>
<dbReference type="PIRSF" id="PIRSF028973">
    <property type="entry name" value="Scavenger_mRNA_decap_enz"/>
    <property type="match status" value="1"/>
</dbReference>
<evidence type="ECO:0000256" key="4">
    <source>
        <dbReference type="ARBA" id="ARBA00015636"/>
    </source>
</evidence>
<keyword evidence="5" id="KW-0378">Hydrolase</keyword>
<dbReference type="Pfam" id="PF11969">
    <property type="entry name" value="DcpS_C"/>
    <property type="match status" value="1"/>
</dbReference>
<dbReference type="Gene3D" id="3.30.428.10">
    <property type="entry name" value="HIT-like"/>
    <property type="match status" value="1"/>
</dbReference>
<organism evidence="12 13">
    <name type="scientific">Schizosaccharomyces osmophilus</name>
    <dbReference type="NCBI Taxonomy" id="2545709"/>
    <lineage>
        <taxon>Eukaryota</taxon>
        <taxon>Fungi</taxon>
        <taxon>Dikarya</taxon>
        <taxon>Ascomycota</taxon>
        <taxon>Taphrinomycotina</taxon>
        <taxon>Schizosaccharomycetes</taxon>
        <taxon>Schizosaccharomycetales</taxon>
        <taxon>Schizosaccharomycetaceae</taxon>
        <taxon>Schizosaccharomyces</taxon>
    </lineage>
</organism>
<comment type="subcellular location">
    <subcellularLocation>
        <location evidence="1">Nucleus</location>
    </subcellularLocation>
</comment>
<sequence length="304" mass="35495">MSEAISIEKIRLLQNFQFEKVLKEDTKNKIITLYGYIENKVALVLLEKTAFDLHCINLQEIPKYIQETRLVQNNDVFHWYLNTFLQSNDLPSLKTTLIWPAAENHIRKYSAQKRRMVQETPEIYLRIVKPFIETQRGPQIQWVKNILNHIAEAERIVLEDSDKVNGFLVLPDLKWDRQTMSALNLMAIVHRNDLASIRDLTLEHLPLLENVRSRVLNDVPKKFPVHKNQLKLFVHYPPSYFHLHVHIMHVDHETGEGSSVGRAILLDDVIERLQSCKLGFAEKTLTYGIGEQHFLFNDLTNATE</sequence>
<dbReference type="InterPro" id="IPR036265">
    <property type="entry name" value="HIT-like_sf"/>
</dbReference>
<feature type="binding site" evidence="11">
    <location>
        <position position="152"/>
    </location>
    <ligand>
        <name>substrate</name>
    </ligand>
</feature>
<dbReference type="GeneID" id="80874204"/>
<evidence type="ECO:0000313" key="12">
    <source>
        <dbReference type="EMBL" id="WBW72413.1"/>
    </source>
</evidence>
<evidence type="ECO:0000256" key="10">
    <source>
        <dbReference type="PIRSR" id="PIRSR028973-1"/>
    </source>
</evidence>
<dbReference type="GO" id="GO:0000340">
    <property type="term" value="F:RNA 7-methylguanosine cap binding"/>
    <property type="evidence" value="ECO:0007669"/>
    <property type="project" value="TreeGrafter"/>
</dbReference>
<keyword evidence="13" id="KW-1185">Reference proteome</keyword>
<feature type="binding site" evidence="11">
    <location>
        <position position="172"/>
    </location>
    <ligand>
        <name>substrate</name>
    </ligand>
</feature>
<dbReference type="KEGG" id="som:SOMG_00721"/>
<dbReference type="RefSeq" id="XP_056036656.1">
    <property type="nucleotide sequence ID" value="XM_056179515.1"/>
</dbReference>
<gene>
    <name evidence="12" type="primary">nhm1</name>
    <name evidence="12" type="ORF">SOMG_00721</name>
</gene>
<dbReference type="GO" id="GO:0005634">
    <property type="term" value="C:nucleus"/>
    <property type="evidence" value="ECO:0007669"/>
    <property type="project" value="UniProtKB-SubCell"/>
</dbReference>
<evidence type="ECO:0000313" key="13">
    <source>
        <dbReference type="Proteomes" id="UP001212411"/>
    </source>
</evidence>
<accession>A0AAE9WD00</accession>
<dbReference type="EMBL" id="CP115611">
    <property type="protein sequence ID" value="WBW72413.1"/>
    <property type="molecule type" value="Genomic_DNA"/>
</dbReference>
<feature type="active site" description="Nucleophile" evidence="10">
    <location>
        <position position="244"/>
    </location>
</feature>
<dbReference type="Gene3D" id="3.30.200.40">
    <property type="entry name" value="Scavenger mRNA decapping enzyme, N-terminal domain"/>
    <property type="match status" value="1"/>
</dbReference>
<dbReference type="InterPro" id="IPR008594">
    <property type="entry name" value="DcpS/DCS2"/>
</dbReference>
<evidence type="ECO:0000256" key="8">
    <source>
        <dbReference type="ARBA" id="ARBA00030609"/>
    </source>
</evidence>
<evidence type="ECO:0000256" key="1">
    <source>
        <dbReference type="ARBA" id="ARBA00004123"/>
    </source>
</evidence>
<dbReference type="SUPFAM" id="SSF54197">
    <property type="entry name" value="HIT-like"/>
    <property type="match status" value="1"/>
</dbReference>
<comment type="similarity">
    <text evidence="2">Belongs to the HIT family.</text>
</comment>
<evidence type="ECO:0000256" key="9">
    <source>
        <dbReference type="ARBA" id="ARBA00048222"/>
    </source>
</evidence>
<dbReference type="InterPro" id="IPR011145">
    <property type="entry name" value="Scavenger_mRNA_decap_enz_N"/>
</dbReference>
<dbReference type="SUPFAM" id="SSF102860">
    <property type="entry name" value="mRNA decapping enzyme DcpS N-terminal domain"/>
    <property type="match status" value="1"/>
</dbReference>
<evidence type="ECO:0000256" key="5">
    <source>
        <dbReference type="ARBA" id="ARBA00022801"/>
    </source>
</evidence>
<dbReference type="GO" id="GO:0140932">
    <property type="term" value="F:5'-(N(7)-methyl 5'-triphosphoguanosine)-[mRNA] diphosphatase activity"/>
    <property type="evidence" value="ECO:0007669"/>
    <property type="project" value="UniProtKB-EC"/>
</dbReference>
<dbReference type="Proteomes" id="UP001212411">
    <property type="component" value="Chromosome 1"/>
</dbReference>
<dbReference type="Pfam" id="PF05652">
    <property type="entry name" value="DcpS"/>
    <property type="match status" value="1"/>
</dbReference>
<dbReference type="PANTHER" id="PTHR12978">
    <property type="entry name" value="HISTIDINE TRIAD HIT PROTEIN MEMBER"/>
    <property type="match status" value="1"/>
</dbReference>
<dbReference type="GO" id="GO:0000932">
    <property type="term" value="C:P-body"/>
    <property type="evidence" value="ECO:0007669"/>
    <property type="project" value="TreeGrafter"/>
</dbReference>